<dbReference type="InterPro" id="IPR036390">
    <property type="entry name" value="WH_DNA-bd_sf"/>
</dbReference>
<dbReference type="InterPro" id="IPR000994">
    <property type="entry name" value="Pept_M24"/>
</dbReference>
<evidence type="ECO:0000256" key="2">
    <source>
        <dbReference type="SAM" id="MobiDB-lite"/>
    </source>
</evidence>
<dbReference type="PANTHER" id="PTHR10804:SF11">
    <property type="entry name" value="PROLIFERATION-ASSOCIATED PROTEIN 2G4"/>
    <property type="match status" value="1"/>
</dbReference>
<dbReference type="InterPro" id="IPR036005">
    <property type="entry name" value="Creatinase/aminopeptidase-like"/>
</dbReference>
<dbReference type="SUPFAM" id="SSF55920">
    <property type="entry name" value="Creatinase/aminopeptidase"/>
    <property type="match status" value="1"/>
</dbReference>
<dbReference type="Gene3D" id="3.90.230.10">
    <property type="entry name" value="Creatinase/methionine aminopeptidase superfamily"/>
    <property type="match status" value="1"/>
</dbReference>
<protein>
    <recommendedName>
        <fullName evidence="3">Peptidase M24 domain-containing protein</fullName>
    </recommendedName>
</protein>
<dbReference type="SUPFAM" id="SSF46785">
    <property type="entry name" value="Winged helix' DNA-binding domain"/>
    <property type="match status" value="1"/>
</dbReference>
<organism evidence="4 5">
    <name type="scientific">Filobasidium floriforme</name>
    <dbReference type="NCBI Taxonomy" id="5210"/>
    <lineage>
        <taxon>Eukaryota</taxon>
        <taxon>Fungi</taxon>
        <taxon>Dikarya</taxon>
        <taxon>Basidiomycota</taxon>
        <taxon>Agaricomycotina</taxon>
        <taxon>Tremellomycetes</taxon>
        <taxon>Filobasidiales</taxon>
        <taxon>Filobasidiaceae</taxon>
        <taxon>Filobasidium</taxon>
    </lineage>
</organism>
<keyword evidence="5" id="KW-1185">Reference proteome</keyword>
<reference evidence="4" key="1">
    <citation type="submission" date="2020-04" db="EMBL/GenBank/DDBJ databases">
        <title>Analysis of mating type loci in Filobasidium floriforme.</title>
        <authorList>
            <person name="Nowrousian M."/>
        </authorList>
    </citation>
    <scope>NUCLEOTIDE SEQUENCE</scope>
    <source>
        <strain evidence="4">CBS 6242</strain>
    </source>
</reference>
<dbReference type="PANTHER" id="PTHR10804">
    <property type="entry name" value="PROTEASE FAMILY M24 METHIONYL AMINOPEPTIDASE, AMINOPEPTIDASE P"/>
    <property type="match status" value="1"/>
</dbReference>
<dbReference type="Proteomes" id="UP000812966">
    <property type="component" value="Unassembled WGS sequence"/>
</dbReference>
<feature type="compositionally biased region" description="Basic and acidic residues" evidence="2">
    <location>
        <begin position="7"/>
        <end position="22"/>
    </location>
</feature>
<evidence type="ECO:0000259" key="3">
    <source>
        <dbReference type="Pfam" id="PF00557"/>
    </source>
</evidence>
<sequence>MATPQLDLKKPAEPAADAKAEVKEEKLSSDALTKYQTASAILGDVLKKFIPTVVEGKSVLDLCNEGDALIVQQASTVYTSKKALIPKGIAFPTSLSLNNVVSHFSPMPSDKDVPVLKDGDVVKVMMGVHIDGYASVHAETLVVGAGEGKKVEGVKADALKAAWEASQVAMRSIKPSTKNFVITDIVQQISKDHACIPVEGMLSCTHSQNVTDGAKRVILNPSPEQRRDHPTETFEEGEVWGVDVLVVTGADGKAKTEESRTTIYKRDPKVNYQLKMQTSRKVFSEVQKKAGAFPFTLRVLEDEKRARMGVQEAVQHALLRPYDVVHTAPGTFVTEFFFTLALLPAGPLLLSPVPVWYSPEKVNSDKVIADEELKGLLGKKLRDDKKKKKKGGDAPTTAQ</sequence>
<dbReference type="FunFam" id="1.10.10.10:FF:000029">
    <property type="entry name" value="Proliferation-associated 2G4, a"/>
    <property type="match status" value="1"/>
</dbReference>
<proteinExistence type="inferred from homology"/>
<feature type="domain" description="Peptidase M24" evidence="3">
    <location>
        <begin position="34"/>
        <end position="194"/>
    </location>
</feature>
<evidence type="ECO:0000313" key="4">
    <source>
        <dbReference type="EMBL" id="KAG7530195.1"/>
    </source>
</evidence>
<dbReference type="InterPro" id="IPR047113">
    <property type="entry name" value="PA2G4/ARX1"/>
</dbReference>
<accession>A0A8K0JHX0</accession>
<evidence type="ECO:0000256" key="1">
    <source>
        <dbReference type="ARBA" id="ARBA00007319"/>
    </source>
</evidence>
<dbReference type="AlphaFoldDB" id="A0A8K0JHX0"/>
<dbReference type="CDD" id="cd01089">
    <property type="entry name" value="PA2G4-like"/>
    <property type="match status" value="1"/>
</dbReference>
<gene>
    <name evidence="4" type="ORF">FFLO_05188</name>
</gene>
<dbReference type="Gene3D" id="1.10.10.10">
    <property type="entry name" value="Winged helix-like DNA-binding domain superfamily/Winged helix DNA-binding domain"/>
    <property type="match status" value="1"/>
</dbReference>
<dbReference type="Pfam" id="PF00557">
    <property type="entry name" value="Peptidase_M24"/>
    <property type="match status" value="1"/>
</dbReference>
<name>A0A8K0JHX0_9TREE</name>
<dbReference type="OrthoDB" id="5876363at2759"/>
<feature type="region of interest" description="Disordered" evidence="2">
    <location>
        <begin position="1"/>
        <end position="22"/>
    </location>
</feature>
<dbReference type="InterPro" id="IPR036388">
    <property type="entry name" value="WH-like_DNA-bd_sf"/>
</dbReference>
<feature type="region of interest" description="Disordered" evidence="2">
    <location>
        <begin position="380"/>
        <end position="399"/>
    </location>
</feature>
<dbReference type="EMBL" id="JABELV010000125">
    <property type="protein sequence ID" value="KAG7530195.1"/>
    <property type="molecule type" value="Genomic_DNA"/>
</dbReference>
<evidence type="ECO:0000313" key="5">
    <source>
        <dbReference type="Proteomes" id="UP000812966"/>
    </source>
</evidence>
<comment type="similarity">
    <text evidence="1">Belongs to the peptidase M24 family.</text>
</comment>
<comment type="caution">
    <text evidence="4">The sequence shown here is derived from an EMBL/GenBank/DDBJ whole genome shotgun (WGS) entry which is preliminary data.</text>
</comment>